<dbReference type="InterPro" id="IPR001392">
    <property type="entry name" value="Clathrin_mu"/>
</dbReference>
<dbReference type="GO" id="GO:0030131">
    <property type="term" value="C:clathrin adaptor complex"/>
    <property type="evidence" value="ECO:0007669"/>
    <property type="project" value="UniProtKB-UniRule"/>
</dbReference>
<dbReference type="PANTHER" id="PTHR10529">
    <property type="entry name" value="AP COMPLEX SUBUNIT MU"/>
    <property type="match status" value="1"/>
</dbReference>
<dbReference type="AlphaFoldDB" id="A0AAD7PTD7"/>
<dbReference type="InterPro" id="IPR028565">
    <property type="entry name" value="MHD"/>
</dbReference>
<dbReference type="InterPro" id="IPR022775">
    <property type="entry name" value="AP_mu_sigma_su"/>
</dbReference>
<organism evidence="7 8">
    <name type="scientific">Quillaja saponaria</name>
    <name type="common">Soap bark tree</name>
    <dbReference type="NCBI Taxonomy" id="32244"/>
    <lineage>
        <taxon>Eukaryota</taxon>
        <taxon>Viridiplantae</taxon>
        <taxon>Streptophyta</taxon>
        <taxon>Embryophyta</taxon>
        <taxon>Tracheophyta</taxon>
        <taxon>Spermatophyta</taxon>
        <taxon>Magnoliopsida</taxon>
        <taxon>eudicotyledons</taxon>
        <taxon>Gunneridae</taxon>
        <taxon>Pentapetalae</taxon>
        <taxon>rosids</taxon>
        <taxon>fabids</taxon>
        <taxon>Fabales</taxon>
        <taxon>Quillajaceae</taxon>
        <taxon>Quillaja</taxon>
    </lineage>
</organism>
<dbReference type="CDD" id="cd14838">
    <property type="entry name" value="AP4_Mu_N"/>
    <property type="match status" value="1"/>
</dbReference>
<gene>
    <name evidence="7" type="ORF">O6P43_016206</name>
</gene>
<dbReference type="PRINTS" id="PR00314">
    <property type="entry name" value="CLATHRINADPT"/>
</dbReference>
<reference evidence="7" key="1">
    <citation type="journal article" date="2023" name="Science">
        <title>Elucidation of the pathway for biosynthesis of saponin adjuvants from the soapbark tree.</title>
        <authorList>
            <person name="Reed J."/>
            <person name="Orme A."/>
            <person name="El-Demerdash A."/>
            <person name="Owen C."/>
            <person name="Martin L.B.B."/>
            <person name="Misra R.C."/>
            <person name="Kikuchi S."/>
            <person name="Rejzek M."/>
            <person name="Martin A.C."/>
            <person name="Harkess A."/>
            <person name="Leebens-Mack J."/>
            <person name="Louveau T."/>
            <person name="Stephenson M.J."/>
            <person name="Osbourn A."/>
        </authorList>
    </citation>
    <scope>NUCLEOTIDE SEQUENCE</scope>
    <source>
        <strain evidence="7">S10</strain>
    </source>
</reference>
<keyword evidence="4" id="KW-0472">Membrane</keyword>
<keyword evidence="8" id="KW-1185">Reference proteome</keyword>
<dbReference type="GO" id="GO:0016192">
    <property type="term" value="P:vesicle-mediated transport"/>
    <property type="evidence" value="ECO:0007669"/>
    <property type="project" value="InterPro"/>
</dbReference>
<comment type="similarity">
    <text evidence="5">Belongs to the adaptor complexes medium subunit family.</text>
</comment>
<evidence type="ECO:0000256" key="4">
    <source>
        <dbReference type="ARBA" id="ARBA00023136"/>
    </source>
</evidence>
<dbReference type="SUPFAM" id="SSF49447">
    <property type="entry name" value="Second domain of Mu2 adaptin subunit (ap50) of ap2 adaptor"/>
    <property type="match status" value="1"/>
</dbReference>
<evidence type="ECO:0000313" key="8">
    <source>
        <dbReference type="Proteomes" id="UP001163823"/>
    </source>
</evidence>
<feature type="domain" description="MHD" evidence="6">
    <location>
        <begin position="183"/>
        <end position="449"/>
    </location>
</feature>
<keyword evidence="2 5" id="KW-0813">Transport</keyword>
<sequence length="450" mass="50166">MISQFFVLSQRGDNIVFRDYRGEIQKGSAEIFFRKVKFWKEDGEGDAPPVFNVDGVNYFHVKVAGLLFVATTRVNVSPSLVLELLQRIARVTKDYLGLLNEDSLRKNFVLVYELLDEVIDFGYVQRTSTEVLKSYVFNEPIVVDAARLPPLGPASIFMQGNKRMPGTAVTKSVVANEPGGRKREEIFVDVIEKISVTFSSSGYILTCEIDGTIQMKSYLTGNPEIRIALNEDLSIGRGGSSSHDYRGAGAGSVILDDCNFHESVHLDSFDVDRTLNLVPPDGEFPVMNYRMTQAFKPPFRVNALVEEAGSLKAEVIIKVHAAFSSSVTANTILVQMPLPSFTTRVNFELEPGAVGNTTDFNQVNKRLEWGLKKIVGGSEHTLRAKLTFSQESHGNILKEAGPISMTFTIPMYNASGLQVKYLQIAKKSKTYNPYRWVRYVTQANSYVARL</sequence>
<dbReference type="InterPro" id="IPR050431">
    <property type="entry name" value="Adaptor_comp_med_subunit"/>
</dbReference>
<evidence type="ECO:0000256" key="1">
    <source>
        <dbReference type="ARBA" id="ARBA00004308"/>
    </source>
</evidence>
<dbReference type="PROSITE" id="PS51072">
    <property type="entry name" value="MHD"/>
    <property type="match status" value="1"/>
</dbReference>
<dbReference type="GO" id="GO:0012505">
    <property type="term" value="C:endomembrane system"/>
    <property type="evidence" value="ECO:0007669"/>
    <property type="project" value="UniProtKB-SubCell"/>
</dbReference>
<dbReference type="SUPFAM" id="SSF64356">
    <property type="entry name" value="SNARE-like"/>
    <property type="match status" value="1"/>
</dbReference>
<dbReference type="CDD" id="cd09253">
    <property type="entry name" value="AP-4_Mu4_Cterm"/>
    <property type="match status" value="1"/>
</dbReference>
<dbReference type="EMBL" id="JARAOO010000006">
    <property type="protein sequence ID" value="KAJ7966792.1"/>
    <property type="molecule type" value="Genomic_DNA"/>
</dbReference>
<evidence type="ECO:0000313" key="7">
    <source>
        <dbReference type="EMBL" id="KAJ7966792.1"/>
    </source>
</evidence>
<proteinExistence type="inferred from homology"/>
<dbReference type="Pfam" id="PF01217">
    <property type="entry name" value="Clat_adaptor_s"/>
    <property type="match status" value="1"/>
</dbReference>
<dbReference type="KEGG" id="qsa:O6P43_016206"/>
<evidence type="ECO:0000256" key="2">
    <source>
        <dbReference type="ARBA" id="ARBA00022448"/>
    </source>
</evidence>
<comment type="subcellular location">
    <subcellularLocation>
        <location evidence="1">Endomembrane system</location>
    </subcellularLocation>
</comment>
<comment type="caution">
    <text evidence="7">The sequence shown here is derived from an EMBL/GenBank/DDBJ whole genome shotgun (WGS) entry which is preliminary data.</text>
</comment>
<evidence type="ECO:0000256" key="5">
    <source>
        <dbReference type="PIRNR" id="PIRNR005992"/>
    </source>
</evidence>
<dbReference type="FunFam" id="3.30.450.60:FF:000002">
    <property type="entry name" value="AP-2 complex subunit mu, putative"/>
    <property type="match status" value="1"/>
</dbReference>
<dbReference type="Pfam" id="PF00928">
    <property type="entry name" value="Adap_comp_sub"/>
    <property type="match status" value="1"/>
</dbReference>
<dbReference type="InterPro" id="IPR036168">
    <property type="entry name" value="AP2_Mu_C_sf"/>
</dbReference>
<dbReference type="PIRSF" id="PIRSF005992">
    <property type="entry name" value="Clathrin_mu"/>
    <property type="match status" value="1"/>
</dbReference>
<protein>
    <submittedName>
        <fullName evidence="7">AP-4 complex subunit mu</fullName>
    </submittedName>
</protein>
<name>A0AAD7PTD7_QUISA</name>
<dbReference type="GO" id="GO:0006886">
    <property type="term" value="P:intracellular protein transport"/>
    <property type="evidence" value="ECO:0007669"/>
    <property type="project" value="UniProtKB-UniRule"/>
</dbReference>
<evidence type="ECO:0000256" key="3">
    <source>
        <dbReference type="ARBA" id="ARBA00022927"/>
    </source>
</evidence>
<dbReference type="Gene3D" id="2.60.40.1170">
    <property type="entry name" value="Mu homology domain, subdomain B"/>
    <property type="match status" value="2"/>
</dbReference>
<keyword evidence="3 5" id="KW-0653">Protein transport</keyword>
<accession>A0AAD7PTD7</accession>
<dbReference type="Gene3D" id="3.30.450.60">
    <property type="match status" value="1"/>
</dbReference>
<evidence type="ECO:0000259" key="6">
    <source>
        <dbReference type="PROSITE" id="PS51072"/>
    </source>
</evidence>
<dbReference type="InterPro" id="IPR011012">
    <property type="entry name" value="Longin-like_dom_sf"/>
</dbReference>
<dbReference type="Proteomes" id="UP001163823">
    <property type="component" value="Chromosome 6"/>
</dbReference>